<proteinExistence type="inferred from homology"/>
<organism evidence="6 7">
    <name type="scientific">Desulfurobacterium thermolithotrophum (strain DSM 11699 / BSA)</name>
    <dbReference type="NCBI Taxonomy" id="868864"/>
    <lineage>
        <taxon>Bacteria</taxon>
        <taxon>Pseudomonadati</taxon>
        <taxon>Aquificota</taxon>
        <taxon>Aquificia</taxon>
        <taxon>Desulfurobacteriales</taxon>
        <taxon>Desulfurobacteriaceae</taxon>
        <taxon>Desulfurobacterium</taxon>
    </lineage>
</organism>
<dbReference type="InterPro" id="IPR029036">
    <property type="entry name" value="P5CR_dimer"/>
</dbReference>
<dbReference type="InterPro" id="IPR028939">
    <property type="entry name" value="P5C_Rdtase_cat_N"/>
</dbReference>
<evidence type="ECO:0000256" key="1">
    <source>
        <dbReference type="ARBA" id="ARBA00005525"/>
    </source>
</evidence>
<dbReference type="Gene3D" id="3.40.50.720">
    <property type="entry name" value="NAD(P)-binding Rossmann-like Domain"/>
    <property type="match status" value="1"/>
</dbReference>
<dbReference type="EMBL" id="CP002543">
    <property type="protein sequence ID" value="ADY73126.1"/>
    <property type="molecule type" value="Genomic_DNA"/>
</dbReference>
<dbReference type="InterPro" id="IPR000304">
    <property type="entry name" value="Pyrroline-COOH_reductase"/>
</dbReference>
<comment type="similarity">
    <text evidence="1">Belongs to the pyrroline-5-carboxylate reductase family.</text>
</comment>
<dbReference type="Pfam" id="PF14748">
    <property type="entry name" value="P5CR_dimer"/>
    <property type="match status" value="1"/>
</dbReference>
<dbReference type="InterPro" id="IPR036291">
    <property type="entry name" value="NAD(P)-bd_dom_sf"/>
</dbReference>
<dbReference type="KEGG" id="dte:Dester_0472"/>
<dbReference type="SUPFAM" id="SSF51735">
    <property type="entry name" value="NAD(P)-binding Rossmann-fold domains"/>
    <property type="match status" value="1"/>
</dbReference>
<dbReference type="OrthoDB" id="9805754at2"/>
<dbReference type="Pfam" id="PF03807">
    <property type="entry name" value="F420_oxidored"/>
    <property type="match status" value="1"/>
</dbReference>
<dbReference type="InterPro" id="IPR008927">
    <property type="entry name" value="6-PGluconate_DH-like_C_sf"/>
</dbReference>
<dbReference type="AlphaFoldDB" id="F0S2Q4"/>
<evidence type="ECO:0000256" key="3">
    <source>
        <dbReference type="ARBA" id="ARBA00023002"/>
    </source>
</evidence>
<reference evidence="7" key="2">
    <citation type="submission" date="2011-02" db="EMBL/GenBank/DDBJ databases">
        <title>The complete genome of Desulfurobacterium thermolithotrophum DSM 11699.</title>
        <authorList>
            <consortium name="US DOE Joint Genome Institute (JGI-PGF)"/>
            <person name="Lucas S."/>
            <person name="Copeland A."/>
            <person name="Lapidus A."/>
            <person name="Bruce D."/>
            <person name="Goodwin L."/>
            <person name="Pitluck S."/>
            <person name="Kyrpides N."/>
            <person name="Mavromatis K."/>
            <person name="Pagani I."/>
            <person name="Ivanova N."/>
            <person name="Mikhailova N."/>
            <person name="Daligault H."/>
            <person name="Detter J.C."/>
            <person name="Tapia R."/>
            <person name="Han C."/>
            <person name="Land M."/>
            <person name="Hauser L."/>
            <person name="Markowitz V."/>
            <person name="Cheng J.-F."/>
            <person name="Hugenholtz P."/>
            <person name="Woyke T."/>
            <person name="Wu D."/>
            <person name="Spring S."/>
            <person name="Brambilla E."/>
            <person name="Klenk H.-P."/>
            <person name="Eisen J.A."/>
        </authorList>
    </citation>
    <scope>NUCLEOTIDE SEQUENCE [LARGE SCALE GENOMIC DNA]</scope>
    <source>
        <strain evidence="7">DSM 11699 / BSA</strain>
    </source>
</reference>
<sequence>MVKKTMGFIGGGRITRIILEGLRKGGYKIHEGTVVSDIDIKTLNELKEKFPEISVSFNDNSQPASKEIVFIALPLKVADEVFKEIKDYLNPDSIVVSLVPKISIAKISKSLNGIKEIVRMVPNAPSIINEGYNPVCFSPFFTKEEKIELLSLFSILGACPEVSEEKLEAYTVLTAVGPTYFWFQLYHLHKLAKSFGLSEQEAEDAILNTIKGTVDTMYKSKLSPEEVMDLVAIKPLEDVEEDIKNMYSSRLKSLFRSLKD</sequence>
<accession>F0S2Q4</accession>
<dbReference type="PANTHER" id="PTHR11645:SF0">
    <property type="entry name" value="PYRROLINE-5-CARBOXYLATE REDUCTASE 3"/>
    <property type="match status" value="1"/>
</dbReference>
<dbReference type="STRING" id="868864.Dester_0472"/>
<dbReference type="HOGENOM" id="CLU_042344_3_2_0"/>
<dbReference type="SUPFAM" id="SSF48179">
    <property type="entry name" value="6-phosphogluconate dehydrogenase C-terminal domain-like"/>
    <property type="match status" value="1"/>
</dbReference>
<gene>
    <name evidence="6" type="ordered locus">Dester_0472</name>
</gene>
<dbReference type="GO" id="GO:0055129">
    <property type="term" value="P:L-proline biosynthetic process"/>
    <property type="evidence" value="ECO:0007669"/>
    <property type="project" value="TreeGrafter"/>
</dbReference>
<protein>
    <submittedName>
        <fullName evidence="6">NADP oxidoreductase coenzyme F420-dependent</fullName>
    </submittedName>
</protein>
<dbReference type="eggNOG" id="COG0345">
    <property type="taxonomic scope" value="Bacteria"/>
</dbReference>
<dbReference type="Proteomes" id="UP000007102">
    <property type="component" value="Chromosome"/>
</dbReference>
<dbReference type="GO" id="GO:0004735">
    <property type="term" value="F:pyrroline-5-carboxylate reductase activity"/>
    <property type="evidence" value="ECO:0007669"/>
    <property type="project" value="InterPro"/>
</dbReference>
<name>F0S2Q4_DESTD</name>
<keyword evidence="2" id="KW-0521">NADP</keyword>
<dbReference type="PANTHER" id="PTHR11645">
    <property type="entry name" value="PYRROLINE-5-CARBOXYLATE REDUCTASE"/>
    <property type="match status" value="1"/>
</dbReference>
<reference evidence="6 7" key="1">
    <citation type="journal article" date="2011" name="Stand. Genomic Sci.">
        <title>Complete genome sequence of the thermophilic sulfur-reducer Desulfurobacterium thermolithotrophum type strain (BSA(T)) from a deep-sea hydrothermal vent.</title>
        <authorList>
            <person name="Goker M."/>
            <person name="Daligault H."/>
            <person name="Mwirichia R."/>
            <person name="Lapidus A."/>
            <person name="Lucas S."/>
            <person name="Deshpande S."/>
            <person name="Pagani I."/>
            <person name="Tapia R."/>
            <person name="Cheng J.F."/>
            <person name="Goodwin L."/>
            <person name="Pitluck S."/>
            <person name="Liolios K."/>
            <person name="Ivanova N."/>
            <person name="Mavromatis K."/>
            <person name="Mikhailova N."/>
            <person name="Pati A."/>
            <person name="Chen A."/>
            <person name="Palaniappan K."/>
            <person name="Han C."/>
            <person name="Land M."/>
            <person name="Hauser L."/>
            <person name="Pan C."/>
            <person name="Brambilla E.M."/>
            <person name="Rohde M."/>
            <person name="Spring S."/>
            <person name="Sikorski J."/>
            <person name="Wirth R."/>
            <person name="Detter J.C."/>
            <person name="Woyke T."/>
            <person name="Bristow J."/>
            <person name="Eisen J.A."/>
            <person name="Markowitz V."/>
            <person name="Hugenholtz P."/>
            <person name="Kyrpides N.C."/>
            <person name="Klenk H.P."/>
        </authorList>
    </citation>
    <scope>NUCLEOTIDE SEQUENCE [LARGE SCALE GENOMIC DNA]</scope>
    <source>
        <strain evidence="7">DSM 11699 / BSA</strain>
    </source>
</reference>
<evidence type="ECO:0000313" key="6">
    <source>
        <dbReference type="EMBL" id="ADY73126.1"/>
    </source>
</evidence>
<dbReference type="InParanoid" id="F0S2Q4"/>
<evidence type="ECO:0000259" key="4">
    <source>
        <dbReference type="Pfam" id="PF03807"/>
    </source>
</evidence>
<keyword evidence="3" id="KW-0560">Oxidoreductase</keyword>
<evidence type="ECO:0000256" key="2">
    <source>
        <dbReference type="ARBA" id="ARBA00022857"/>
    </source>
</evidence>
<keyword evidence="7" id="KW-1185">Reference proteome</keyword>
<feature type="domain" description="Pyrroline-5-carboxylate reductase dimerisation" evidence="5">
    <location>
        <begin position="164"/>
        <end position="232"/>
    </location>
</feature>
<dbReference type="Gene3D" id="1.10.3730.10">
    <property type="entry name" value="ProC C-terminal domain-like"/>
    <property type="match status" value="1"/>
</dbReference>
<dbReference type="PIRSF" id="PIRSF000193">
    <property type="entry name" value="Pyrrol-5-carb_rd"/>
    <property type="match status" value="1"/>
</dbReference>
<evidence type="ECO:0000259" key="5">
    <source>
        <dbReference type="Pfam" id="PF14748"/>
    </source>
</evidence>
<feature type="domain" description="Pyrroline-5-carboxylate reductase catalytic N-terminal" evidence="4">
    <location>
        <begin position="6"/>
        <end position="99"/>
    </location>
</feature>
<evidence type="ECO:0000313" key="7">
    <source>
        <dbReference type="Proteomes" id="UP000007102"/>
    </source>
</evidence>
<dbReference type="RefSeq" id="WP_013638084.1">
    <property type="nucleotide sequence ID" value="NC_015185.1"/>
</dbReference>